<dbReference type="EMBL" id="KI925464">
    <property type="protein sequence ID" value="ETW76628.1"/>
    <property type="molecule type" value="Genomic_DNA"/>
</dbReference>
<dbReference type="Proteomes" id="UP000030671">
    <property type="component" value="Unassembled WGS sequence"/>
</dbReference>
<sequence length="368" mass="40152">MLANHGRSEAQAGCRKCQNGRQRLRIRFRNEATLTAILIRQRASLAHTHTHTHAHILSLSLESARALPHALDPDIGRHTCDSEARATRRPRIRRHPDSRFPSVARRRAALCCALCAEKMEGGACQCVPQHRPPAALAPRPRETDQPPVPPAARPEIDSLSKGKAGTGWYKPPFGASLSIHDVRTHARPSCSQASRRRGCDMHGDAGARCPGSRGDPCSSLHGRAHGRRRTETGRNGGAGPREPPSRRGARRGSEDVHAARLEQRARARAGADGIWRALPPAPLPGSRGATSARGNRMEKQLGWGWGWMGMGMGSQIRMRIALCLARRTGVVRRACVRRGSIRCARDACEALLGGREPQDMQESLSMDS</sequence>
<gene>
    <name evidence="2" type="ORF">HETIRDRAFT_455144</name>
</gene>
<reference evidence="2 3" key="1">
    <citation type="journal article" date="2012" name="New Phytol.">
        <title>Insight into trade-off between wood decay and parasitism from the genome of a fungal forest pathogen.</title>
        <authorList>
            <person name="Olson A."/>
            <person name="Aerts A."/>
            <person name="Asiegbu F."/>
            <person name="Belbahri L."/>
            <person name="Bouzid O."/>
            <person name="Broberg A."/>
            <person name="Canback B."/>
            <person name="Coutinho P.M."/>
            <person name="Cullen D."/>
            <person name="Dalman K."/>
            <person name="Deflorio G."/>
            <person name="van Diepen L.T."/>
            <person name="Dunand C."/>
            <person name="Duplessis S."/>
            <person name="Durling M."/>
            <person name="Gonthier P."/>
            <person name="Grimwood J."/>
            <person name="Fossdal C.G."/>
            <person name="Hansson D."/>
            <person name="Henrissat B."/>
            <person name="Hietala A."/>
            <person name="Himmelstrand K."/>
            <person name="Hoffmeister D."/>
            <person name="Hogberg N."/>
            <person name="James T.Y."/>
            <person name="Karlsson M."/>
            <person name="Kohler A."/>
            <person name="Kues U."/>
            <person name="Lee Y.H."/>
            <person name="Lin Y.C."/>
            <person name="Lind M."/>
            <person name="Lindquist E."/>
            <person name="Lombard V."/>
            <person name="Lucas S."/>
            <person name="Lunden K."/>
            <person name="Morin E."/>
            <person name="Murat C."/>
            <person name="Park J."/>
            <person name="Raffaello T."/>
            <person name="Rouze P."/>
            <person name="Salamov A."/>
            <person name="Schmutz J."/>
            <person name="Solheim H."/>
            <person name="Stahlberg J."/>
            <person name="Velez H."/>
            <person name="de Vries R.P."/>
            <person name="Wiebenga A."/>
            <person name="Woodward S."/>
            <person name="Yakovlev I."/>
            <person name="Garbelotto M."/>
            <person name="Martin F."/>
            <person name="Grigoriev I.V."/>
            <person name="Stenlid J."/>
        </authorList>
    </citation>
    <scope>NUCLEOTIDE SEQUENCE [LARGE SCALE GENOMIC DNA]</scope>
    <source>
        <strain evidence="2 3">TC 32-1</strain>
    </source>
</reference>
<evidence type="ECO:0000313" key="2">
    <source>
        <dbReference type="EMBL" id="ETW76628.1"/>
    </source>
</evidence>
<dbReference type="HOGENOM" id="CLU_752387_0_0_1"/>
<dbReference type="AlphaFoldDB" id="W4JSW2"/>
<evidence type="ECO:0000256" key="1">
    <source>
        <dbReference type="SAM" id="MobiDB-lite"/>
    </source>
</evidence>
<proteinExistence type="predicted"/>
<dbReference type="KEGG" id="hir:HETIRDRAFT_455144"/>
<dbReference type="RefSeq" id="XP_009551514.1">
    <property type="nucleotide sequence ID" value="XM_009553219.1"/>
</dbReference>
<feature type="region of interest" description="Disordered" evidence="1">
    <location>
        <begin position="188"/>
        <end position="257"/>
    </location>
</feature>
<evidence type="ECO:0000313" key="3">
    <source>
        <dbReference type="Proteomes" id="UP000030671"/>
    </source>
</evidence>
<dbReference type="InParanoid" id="W4JSW2"/>
<protein>
    <submittedName>
        <fullName evidence="2">Uncharacterized protein</fullName>
    </submittedName>
</protein>
<accession>W4JSW2</accession>
<keyword evidence="3" id="KW-1185">Reference proteome</keyword>
<name>W4JSW2_HETIT</name>
<feature type="region of interest" description="Disordered" evidence="1">
    <location>
        <begin position="134"/>
        <end position="169"/>
    </location>
</feature>
<dbReference type="GeneID" id="20676595"/>
<organism evidence="2 3">
    <name type="scientific">Heterobasidion irregulare (strain TC 32-1)</name>
    <dbReference type="NCBI Taxonomy" id="747525"/>
    <lineage>
        <taxon>Eukaryota</taxon>
        <taxon>Fungi</taxon>
        <taxon>Dikarya</taxon>
        <taxon>Basidiomycota</taxon>
        <taxon>Agaricomycotina</taxon>
        <taxon>Agaricomycetes</taxon>
        <taxon>Russulales</taxon>
        <taxon>Bondarzewiaceae</taxon>
        <taxon>Heterobasidion</taxon>
        <taxon>Heterobasidion annosum species complex</taxon>
    </lineage>
</organism>